<feature type="region of interest" description="Disordered" evidence="1">
    <location>
        <begin position="1"/>
        <end position="44"/>
    </location>
</feature>
<reference evidence="3" key="4">
    <citation type="journal article" date="2015" name="G3 (Bethesda)">
        <title>Genome sequences of three phytopathogenic species of the Magnaporthaceae family of fungi.</title>
        <authorList>
            <person name="Okagaki L.H."/>
            <person name="Nunes C.C."/>
            <person name="Sailsbery J."/>
            <person name="Clay B."/>
            <person name="Brown D."/>
            <person name="John T."/>
            <person name="Oh Y."/>
            <person name="Young N."/>
            <person name="Fitzgerald M."/>
            <person name="Haas B.J."/>
            <person name="Zeng Q."/>
            <person name="Young S."/>
            <person name="Adiconis X."/>
            <person name="Fan L."/>
            <person name="Levin J.Z."/>
            <person name="Mitchell T.K."/>
            <person name="Okubara P.A."/>
            <person name="Farman M.L."/>
            <person name="Kohn L.M."/>
            <person name="Birren B."/>
            <person name="Ma L.-J."/>
            <person name="Dean R.A."/>
        </authorList>
    </citation>
    <scope>NUCLEOTIDE SEQUENCE</scope>
    <source>
        <strain evidence="3">R3-111a-1</strain>
    </source>
</reference>
<dbReference type="Proteomes" id="UP000006039">
    <property type="component" value="Unassembled WGS sequence"/>
</dbReference>
<reference evidence="4" key="1">
    <citation type="submission" date="2010-07" db="EMBL/GenBank/DDBJ databases">
        <title>The genome sequence of Gaeumannomyces graminis var. tritici strain R3-111a-1.</title>
        <authorList>
            <consortium name="The Broad Institute Genome Sequencing Platform"/>
            <person name="Ma L.-J."/>
            <person name="Dead R."/>
            <person name="Young S."/>
            <person name="Zeng Q."/>
            <person name="Koehrsen M."/>
            <person name="Alvarado L."/>
            <person name="Berlin A."/>
            <person name="Chapman S.B."/>
            <person name="Chen Z."/>
            <person name="Freedman E."/>
            <person name="Gellesch M."/>
            <person name="Goldberg J."/>
            <person name="Griggs A."/>
            <person name="Gujja S."/>
            <person name="Heilman E.R."/>
            <person name="Heiman D."/>
            <person name="Hepburn T."/>
            <person name="Howarth C."/>
            <person name="Jen D."/>
            <person name="Larson L."/>
            <person name="Mehta T."/>
            <person name="Neiman D."/>
            <person name="Pearson M."/>
            <person name="Roberts A."/>
            <person name="Saif S."/>
            <person name="Shea T."/>
            <person name="Shenoy N."/>
            <person name="Sisk P."/>
            <person name="Stolte C."/>
            <person name="Sykes S."/>
            <person name="Walk T."/>
            <person name="White J."/>
            <person name="Yandava C."/>
            <person name="Haas B."/>
            <person name="Nusbaum C."/>
            <person name="Birren B."/>
        </authorList>
    </citation>
    <scope>NUCLEOTIDE SEQUENCE [LARGE SCALE GENOMIC DNA]</scope>
    <source>
        <strain evidence="4">R3-111a-1</strain>
    </source>
</reference>
<proteinExistence type="predicted"/>
<evidence type="ECO:0000256" key="1">
    <source>
        <dbReference type="SAM" id="MobiDB-lite"/>
    </source>
</evidence>
<dbReference type="GeneID" id="20347385"/>
<evidence type="ECO:0000313" key="4">
    <source>
        <dbReference type="Proteomes" id="UP000006039"/>
    </source>
</evidence>
<organism evidence="2">
    <name type="scientific">Gaeumannomyces tritici (strain R3-111a-1)</name>
    <name type="common">Wheat and barley take-all root rot fungus</name>
    <name type="synonym">Gaeumannomyces graminis var. tritici</name>
    <dbReference type="NCBI Taxonomy" id="644352"/>
    <lineage>
        <taxon>Eukaryota</taxon>
        <taxon>Fungi</taxon>
        <taxon>Dikarya</taxon>
        <taxon>Ascomycota</taxon>
        <taxon>Pezizomycotina</taxon>
        <taxon>Sordariomycetes</taxon>
        <taxon>Sordariomycetidae</taxon>
        <taxon>Magnaporthales</taxon>
        <taxon>Magnaporthaceae</taxon>
        <taxon>Gaeumannomyces</taxon>
    </lineage>
</organism>
<gene>
    <name evidence="3" type="primary">20347385</name>
    <name evidence="2" type="ORF">GGTG_06927</name>
</gene>
<reference evidence="2" key="3">
    <citation type="submission" date="2010-09" db="EMBL/GenBank/DDBJ databases">
        <title>Annotation of Gaeumannomyces graminis var. tritici R3-111a-1.</title>
        <authorList>
            <consortium name="The Broad Institute Genome Sequencing Platform"/>
            <person name="Ma L.-J."/>
            <person name="Dead R."/>
            <person name="Young S.K."/>
            <person name="Zeng Q."/>
            <person name="Gargeya S."/>
            <person name="Fitzgerald M."/>
            <person name="Haas B."/>
            <person name="Abouelleil A."/>
            <person name="Alvarado L."/>
            <person name="Arachchi H.M."/>
            <person name="Berlin A."/>
            <person name="Brown A."/>
            <person name="Chapman S.B."/>
            <person name="Chen Z."/>
            <person name="Dunbar C."/>
            <person name="Freedman E."/>
            <person name="Gearin G."/>
            <person name="Gellesch M."/>
            <person name="Goldberg J."/>
            <person name="Griggs A."/>
            <person name="Gujja S."/>
            <person name="Heiman D."/>
            <person name="Howarth C."/>
            <person name="Larson L."/>
            <person name="Lui A."/>
            <person name="MacDonald P.J.P."/>
            <person name="Mehta T."/>
            <person name="Montmayeur A."/>
            <person name="Murphy C."/>
            <person name="Neiman D."/>
            <person name="Pearson M."/>
            <person name="Priest M."/>
            <person name="Roberts A."/>
            <person name="Saif S."/>
            <person name="Shea T."/>
            <person name="Shenoy N."/>
            <person name="Sisk P."/>
            <person name="Stolte C."/>
            <person name="Sykes S."/>
            <person name="Yandava C."/>
            <person name="Wortman J."/>
            <person name="Nusbaum C."/>
            <person name="Birren B."/>
        </authorList>
    </citation>
    <scope>NUCLEOTIDE SEQUENCE</scope>
    <source>
        <strain evidence="2">R3-111a-1</strain>
    </source>
</reference>
<sequence>MFPRFTSTSRLRDGAGGDAGVAEAVGGNVDGDGTGTGNPTCKGPIHSFTDVAGLKL</sequence>
<evidence type="ECO:0000313" key="3">
    <source>
        <dbReference type="EnsemblFungi" id="EJT77013"/>
    </source>
</evidence>
<dbReference type="EnsemblFungi" id="EJT77013">
    <property type="protein sequence ID" value="EJT77013"/>
    <property type="gene ID" value="GGTG_06927"/>
</dbReference>
<dbReference type="RefSeq" id="XP_009223013.1">
    <property type="nucleotide sequence ID" value="XM_009224749.1"/>
</dbReference>
<accession>J3P080</accession>
<reference evidence="2" key="2">
    <citation type="submission" date="2010-07" db="EMBL/GenBank/DDBJ databases">
        <authorList>
            <consortium name="The Broad Institute Genome Sequencing Platform"/>
            <consortium name="Broad Institute Genome Sequencing Center for Infectious Disease"/>
            <person name="Ma L.-J."/>
            <person name="Dead R."/>
            <person name="Young S."/>
            <person name="Zeng Q."/>
            <person name="Koehrsen M."/>
            <person name="Alvarado L."/>
            <person name="Berlin A."/>
            <person name="Chapman S.B."/>
            <person name="Chen Z."/>
            <person name="Freedman E."/>
            <person name="Gellesch M."/>
            <person name="Goldberg J."/>
            <person name="Griggs A."/>
            <person name="Gujja S."/>
            <person name="Heilman E.R."/>
            <person name="Heiman D."/>
            <person name="Hepburn T."/>
            <person name="Howarth C."/>
            <person name="Jen D."/>
            <person name="Larson L."/>
            <person name="Mehta T."/>
            <person name="Neiman D."/>
            <person name="Pearson M."/>
            <person name="Roberts A."/>
            <person name="Saif S."/>
            <person name="Shea T."/>
            <person name="Shenoy N."/>
            <person name="Sisk P."/>
            <person name="Stolte C."/>
            <person name="Sykes S."/>
            <person name="Walk T."/>
            <person name="White J."/>
            <person name="Yandava C."/>
            <person name="Haas B."/>
            <person name="Nusbaum C."/>
            <person name="Birren B."/>
        </authorList>
    </citation>
    <scope>NUCLEOTIDE SEQUENCE</scope>
    <source>
        <strain evidence="2">R3-111a-1</strain>
    </source>
</reference>
<keyword evidence="4" id="KW-1185">Reference proteome</keyword>
<reference evidence="3" key="5">
    <citation type="submission" date="2018-04" db="UniProtKB">
        <authorList>
            <consortium name="EnsemblFungi"/>
        </authorList>
    </citation>
    <scope>IDENTIFICATION</scope>
    <source>
        <strain evidence="3">R3-111a-1</strain>
    </source>
</reference>
<name>J3P080_GAET3</name>
<protein>
    <submittedName>
        <fullName evidence="2 3">Uncharacterized protein</fullName>
    </submittedName>
</protein>
<dbReference type="EMBL" id="GL385397">
    <property type="protein sequence ID" value="EJT77013.1"/>
    <property type="molecule type" value="Genomic_DNA"/>
</dbReference>
<evidence type="ECO:0000313" key="2">
    <source>
        <dbReference type="EMBL" id="EJT77013.1"/>
    </source>
</evidence>
<dbReference type="AlphaFoldDB" id="J3P080"/>
<dbReference type="VEuPathDB" id="FungiDB:GGTG_06927"/>
<dbReference type="HOGENOM" id="CLU_3014271_0_0_1"/>